<accession>A0A2M4D6T9</accession>
<dbReference type="EMBL" id="GGFL01009033">
    <property type="protein sequence ID" value="MBW73211.1"/>
    <property type="molecule type" value="Transcribed_RNA"/>
</dbReference>
<feature type="chain" id="PRO_5014888984" evidence="1">
    <location>
        <begin position="17"/>
        <end position="136"/>
    </location>
</feature>
<protein>
    <submittedName>
        <fullName evidence="2">Putative secreted protein</fullName>
    </submittedName>
</protein>
<feature type="signal peptide" evidence="1">
    <location>
        <begin position="1"/>
        <end position="16"/>
    </location>
</feature>
<evidence type="ECO:0000256" key="1">
    <source>
        <dbReference type="SAM" id="SignalP"/>
    </source>
</evidence>
<dbReference type="AlphaFoldDB" id="A0A2M4D6T9"/>
<keyword evidence="1" id="KW-0732">Signal</keyword>
<sequence>MMVTLFFSATLTTCSGVQLSRFTDFTRLMCTPRFRCMPAQRMQRNTPKFQDAQRGPFASQSTQYLLSSSRSIFVSSIWHFSCICFCRSVSFFLLIFSSGPVPGCRNLTFSFFHCQTILSLSVACARWLLDDGRGSG</sequence>
<organism evidence="2">
    <name type="scientific">Anopheles darlingi</name>
    <name type="common">Mosquito</name>
    <dbReference type="NCBI Taxonomy" id="43151"/>
    <lineage>
        <taxon>Eukaryota</taxon>
        <taxon>Metazoa</taxon>
        <taxon>Ecdysozoa</taxon>
        <taxon>Arthropoda</taxon>
        <taxon>Hexapoda</taxon>
        <taxon>Insecta</taxon>
        <taxon>Pterygota</taxon>
        <taxon>Neoptera</taxon>
        <taxon>Endopterygota</taxon>
        <taxon>Diptera</taxon>
        <taxon>Nematocera</taxon>
        <taxon>Culicoidea</taxon>
        <taxon>Culicidae</taxon>
        <taxon>Anophelinae</taxon>
        <taxon>Anopheles</taxon>
    </lineage>
</organism>
<reference evidence="2" key="1">
    <citation type="submission" date="2018-01" db="EMBL/GenBank/DDBJ databases">
        <title>An insight into the sialome of Amazonian anophelines.</title>
        <authorList>
            <person name="Ribeiro J.M."/>
            <person name="Scarpassa V."/>
            <person name="Calvo E."/>
        </authorList>
    </citation>
    <scope>NUCLEOTIDE SEQUENCE</scope>
</reference>
<proteinExistence type="predicted"/>
<name>A0A2M4D6T9_ANODA</name>
<evidence type="ECO:0000313" key="2">
    <source>
        <dbReference type="EMBL" id="MBW73211.1"/>
    </source>
</evidence>